<sequence length="117" mass="12807">MKTLLIGLITTMLSVSAFGAVQSTKKGTIRKLFAYDDYGAVAGRDGADITVWMETGIPGCNDGVWVSPSASGYKMMGSFLLTAYTTKQQVRFQVYTDKIWKGSSKSKLCQVDAIRFE</sequence>
<keyword evidence="1" id="KW-0732">Signal</keyword>
<evidence type="ECO:0008006" key="4">
    <source>
        <dbReference type="Google" id="ProtNLM"/>
    </source>
</evidence>
<evidence type="ECO:0000313" key="3">
    <source>
        <dbReference type="Proteomes" id="UP000423756"/>
    </source>
</evidence>
<reference evidence="2 3" key="1">
    <citation type="submission" date="2019-09" db="EMBL/GenBank/DDBJ databases">
        <title>Draft genome sequences of 48 bacterial type strains from the CCUG.</title>
        <authorList>
            <person name="Tunovic T."/>
            <person name="Pineiro-Iglesias B."/>
            <person name="Unosson C."/>
            <person name="Inganas E."/>
            <person name="Ohlen M."/>
            <person name="Cardew S."/>
            <person name="Jensie-Markopoulos S."/>
            <person name="Salva-Serra F."/>
            <person name="Jaen-Luchoro D."/>
            <person name="Karlsson R."/>
            <person name="Svensson-Stadler L."/>
            <person name="Chun J."/>
            <person name="Moore E."/>
        </authorList>
    </citation>
    <scope>NUCLEOTIDE SEQUENCE [LARGE SCALE GENOMIC DNA]</scope>
    <source>
        <strain evidence="2 3">CCUG 48643</strain>
    </source>
</reference>
<evidence type="ECO:0000256" key="1">
    <source>
        <dbReference type="SAM" id="SignalP"/>
    </source>
</evidence>
<evidence type="ECO:0000313" key="2">
    <source>
        <dbReference type="EMBL" id="KAB0479308.1"/>
    </source>
</evidence>
<feature type="chain" id="PRO_5030980312" description="Secreted protein" evidence="1">
    <location>
        <begin position="20"/>
        <end position="117"/>
    </location>
</feature>
<dbReference type="AlphaFoldDB" id="A0A7V7TG71"/>
<gene>
    <name evidence="2" type="ORF">F7Q91_13610</name>
</gene>
<protein>
    <recommendedName>
        <fullName evidence="4">Secreted protein</fullName>
    </recommendedName>
</protein>
<proteinExistence type="predicted"/>
<dbReference type="RefSeq" id="WP_137407880.1">
    <property type="nucleotide sequence ID" value="NZ_AP025465.1"/>
</dbReference>
<organism evidence="2 3">
    <name type="scientific">Vibrio chagasii</name>
    <dbReference type="NCBI Taxonomy" id="170679"/>
    <lineage>
        <taxon>Bacteria</taxon>
        <taxon>Pseudomonadati</taxon>
        <taxon>Pseudomonadota</taxon>
        <taxon>Gammaproteobacteria</taxon>
        <taxon>Vibrionales</taxon>
        <taxon>Vibrionaceae</taxon>
        <taxon>Vibrio</taxon>
    </lineage>
</organism>
<dbReference type="GeneID" id="77342225"/>
<name>A0A7V7TG71_9VIBR</name>
<feature type="signal peptide" evidence="1">
    <location>
        <begin position="1"/>
        <end position="19"/>
    </location>
</feature>
<dbReference type="Proteomes" id="UP000423756">
    <property type="component" value="Unassembled WGS sequence"/>
</dbReference>
<comment type="caution">
    <text evidence="2">The sequence shown here is derived from an EMBL/GenBank/DDBJ whole genome shotgun (WGS) entry which is preliminary data.</text>
</comment>
<dbReference type="EMBL" id="VZPX01000026">
    <property type="protein sequence ID" value="KAB0479308.1"/>
    <property type="molecule type" value="Genomic_DNA"/>
</dbReference>
<accession>A0A7V7TG71</accession>